<keyword evidence="2" id="KW-0418">Kinase</keyword>
<name>A0A167XND7_9HYPO</name>
<evidence type="ECO:0000313" key="2">
    <source>
        <dbReference type="EMBL" id="KZZ90282.1"/>
    </source>
</evidence>
<dbReference type="STRING" id="1081109.A0A167XND7"/>
<sequence length="377" mass="42738">MAGRAVSEKTLFHLVPMNEIAQEALFDPDNCRFVSTATVPNGKYDWYHNDGLKIGYHVPQIPGGHVITRLGRNTDIILRKAESKVHVAFEINPETRLVLLSTRSRHPNTVMEYELTVSGYKFCLVWRATNEIIDTEYLKKLAWGGYKESKSRLKTVESRDYSEEQARSSGEKLKYHTRLVSARESKIRDVDSPRTLIGRGPFGEVFRSYDLKTGHAFAVKVVDLTKSGGDLNHARAGLHREVKILERLSHLLATDKWETNKPEVFMPICQGNILKLIQEQPSDRARGLLCDPVLEQMLRALDYLDQNNLCHRDVKPENILYSDARADADQVYLFQLADFGFATHHALTTTSRGTGLFMAPKFSGMHGFHGQTPKVDI</sequence>
<dbReference type="PROSITE" id="PS50011">
    <property type="entry name" value="PROTEIN_KINASE_DOM"/>
    <property type="match status" value="1"/>
</dbReference>
<proteinExistence type="predicted"/>
<dbReference type="PANTHER" id="PTHR44167">
    <property type="entry name" value="OVARIAN-SPECIFIC SERINE/THREONINE-PROTEIN KINASE LOK-RELATED"/>
    <property type="match status" value="1"/>
</dbReference>
<dbReference type="GO" id="GO:0044773">
    <property type="term" value="P:mitotic DNA damage checkpoint signaling"/>
    <property type="evidence" value="ECO:0007669"/>
    <property type="project" value="TreeGrafter"/>
</dbReference>
<accession>A0A167XND7</accession>
<dbReference type="GO" id="GO:0005524">
    <property type="term" value="F:ATP binding"/>
    <property type="evidence" value="ECO:0007669"/>
    <property type="project" value="InterPro"/>
</dbReference>
<dbReference type="InterPro" id="IPR008271">
    <property type="entry name" value="Ser/Thr_kinase_AS"/>
</dbReference>
<dbReference type="PROSITE" id="PS00108">
    <property type="entry name" value="PROTEIN_KINASE_ST"/>
    <property type="match status" value="1"/>
</dbReference>
<keyword evidence="2" id="KW-0808">Transferase</keyword>
<dbReference type="GO" id="GO:0005634">
    <property type="term" value="C:nucleus"/>
    <property type="evidence" value="ECO:0007669"/>
    <property type="project" value="TreeGrafter"/>
</dbReference>
<reference evidence="2 3" key="1">
    <citation type="journal article" date="2016" name="Genome Biol. Evol.">
        <title>Divergent and convergent evolution of fungal pathogenicity.</title>
        <authorList>
            <person name="Shang Y."/>
            <person name="Xiao G."/>
            <person name="Zheng P."/>
            <person name="Cen K."/>
            <person name="Zhan S."/>
            <person name="Wang C."/>
        </authorList>
    </citation>
    <scope>NUCLEOTIDE SEQUENCE [LARGE SCALE GENOMIC DNA]</scope>
    <source>
        <strain evidence="2 3">RCEF 2490</strain>
    </source>
</reference>
<dbReference type="Gene3D" id="1.10.510.10">
    <property type="entry name" value="Transferase(Phosphotransferase) domain 1"/>
    <property type="match status" value="1"/>
</dbReference>
<dbReference type="GO" id="GO:0004674">
    <property type="term" value="F:protein serine/threonine kinase activity"/>
    <property type="evidence" value="ECO:0007669"/>
    <property type="project" value="TreeGrafter"/>
</dbReference>
<dbReference type="SMART" id="SM00220">
    <property type="entry name" value="S_TKc"/>
    <property type="match status" value="1"/>
</dbReference>
<evidence type="ECO:0000259" key="1">
    <source>
        <dbReference type="PROSITE" id="PS50011"/>
    </source>
</evidence>
<dbReference type="EMBL" id="AZGY01000022">
    <property type="protein sequence ID" value="KZZ90282.1"/>
    <property type="molecule type" value="Genomic_DNA"/>
</dbReference>
<dbReference type="CDD" id="cd00180">
    <property type="entry name" value="PKc"/>
    <property type="match status" value="1"/>
</dbReference>
<dbReference type="SUPFAM" id="SSF56112">
    <property type="entry name" value="Protein kinase-like (PK-like)"/>
    <property type="match status" value="1"/>
</dbReference>
<dbReference type="AlphaFoldDB" id="A0A167XND7"/>
<dbReference type="InterPro" id="IPR011009">
    <property type="entry name" value="Kinase-like_dom_sf"/>
</dbReference>
<comment type="caution">
    <text evidence="2">The sequence shown here is derived from an EMBL/GenBank/DDBJ whole genome shotgun (WGS) entry which is preliminary data.</text>
</comment>
<feature type="domain" description="Protein kinase" evidence="1">
    <location>
        <begin position="191"/>
        <end position="377"/>
    </location>
</feature>
<dbReference type="Proteomes" id="UP000078544">
    <property type="component" value="Unassembled WGS sequence"/>
</dbReference>
<organism evidence="2 3">
    <name type="scientific">Moelleriella libera RCEF 2490</name>
    <dbReference type="NCBI Taxonomy" id="1081109"/>
    <lineage>
        <taxon>Eukaryota</taxon>
        <taxon>Fungi</taxon>
        <taxon>Dikarya</taxon>
        <taxon>Ascomycota</taxon>
        <taxon>Pezizomycotina</taxon>
        <taxon>Sordariomycetes</taxon>
        <taxon>Hypocreomycetidae</taxon>
        <taxon>Hypocreales</taxon>
        <taxon>Clavicipitaceae</taxon>
        <taxon>Moelleriella</taxon>
    </lineage>
</organism>
<dbReference type="InterPro" id="IPR000719">
    <property type="entry name" value="Prot_kinase_dom"/>
</dbReference>
<dbReference type="Pfam" id="PF00069">
    <property type="entry name" value="Pkinase"/>
    <property type="match status" value="1"/>
</dbReference>
<dbReference type="PANTHER" id="PTHR44167:SF24">
    <property type="entry name" value="SERINE_THREONINE-PROTEIN KINASE CHK2"/>
    <property type="match status" value="1"/>
</dbReference>
<dbReference type="OrthoDB" id="5141198at2759"/>
<gene>
    <name evidence="2" type="ORF">AAL_07383</name>
</gene>
<evidence type="ECO:0000313" key="3">
    <source>
        <dbReference type="Proteomes" id="UP000078544"/>
    </source>
</evidence>
<keyword evidence="3" id="KW-1185">Reference proteome</keyword>
<protein>
    <submittedName>
        <fullName evidence="2">Protein kinase-like domain protein</fullName>
    </submittedName>
</protein>